<dbReference type="Gene3D" id="1.10.472.180">
    <property type="entry name" value="Bunyavirus nucleocapsid (N) protein, C-terminal domain"/>
    <property type="match status" value="1"/>
</dbReference>
<dbReference type="Pfam" id="PF00952">
    <property type="entry name" value="Bunya_nucleocap"/>
    <property type="match status" value="1"/>
</dbReference>
<evidence type="ECO:0000313" key="1">
    <source>
        <dbReference type="EMBL" id="AGX32052.1"/>
    </source>
</evidence>
<dbReference type="InterPro" id="IPR001784">
    <property type="entry name" value="Bunya_nucleocap"/>
</dbReference>
<protein>
    <submittedName>
        <fullName evidence="1">Nucleocapsid</fullName>
    </submittedName>
</protein>
<dbReference type="KEGG" id="vg:37627545"/>
<dbReference type="OrthoDB" id="11974at10239"/>
<dbReference type="EMBL" id="KF590572">
    <property type="protein sequence ID" value="AGX32052.1"/>
    <property type="molecule type" value="Viral_cRNA"/>
</dbReference>
<dbReference type="GO" id="GO:0019013">
    <property type="term" value="C:viral nucleocapsid"/>
    <property type="evidence" value="ECO:0007669"/>
    <property type="project" value="UniProtKB-KW"/>
</dbReference>
<keyword evidence="1" id="KW-0946">Virion</keyword>
<gene>
    <name evidence="1" type="primary">N</name>
</gene>
<dbReference type="RefSeq" id="YP_009362024.1">
    <property type="nucleotide sequence ID" value="NC_034457.1"/>
</dbReference>
<sequence length="225" mass="25589">MSNQFTFTNTVTSSTFKGDVFYTAHENDTFLAHPDKVKEILAKGVQLKRAVQKLDEGASLTMKGFYVKQGVELTIYKGGPELNDEVYTFSRLQGMCACYVYINSIKFPDVVIAIARSNGFEWKQEYNDHQKCAYLSFTPGAHLFSHIFGYWPIACALYEIMRDGKQSDKDLKVYQSRFRARDSEGPMMDKIEQNSRRIKATFESIVGEGGVKSVAVRSLINKIWP</sequence>
<keyword evidence="1" id="KW-0543">Viral nucleoprotein</keyword>
<keyword evidence="2" id="KW-1185">Reference proteome</keyword>
<accession>U5LXP7</accession>
<dbReference type="Proteomes" id="UP000148206">
    <property type="component" value="Genome"/>
</dbReference>
<reference evidence="1 2" key="1">
    <citation type="journal article" date="2013" name="J. Virol.">
        <title>Discovery of a unique novel clade of mosquito-associated bunyaviruses.</title>
        <authorList>
            <person name="Marklewitz M."/>
            <person name="Zirkel F."/>
            <person name="Rwego I.B."/>
            <person name="Heidemann H."/>
            <person name="Trippner P."/>
            <person name="Kurth A."/>
            <person name="Kallies R."/>
            <person name="Briese T."/>
            <person name="Lipkin W.I."/>
            <person name="Drosten C."/>
            <person name="Gillespie T.R."/>
            <person name="Junglen S."/>
        </authorList>
    </citation>
    <scope>NUCLEOTIDE SEQUENCE [LARGE SCALE GENOMIC DNA]</scope>
    <source>
        <strain evidence="1">F47/CI/2004</strain>
    </source>
</reference>
<evidence type="ECO:0000313" key="2">
    <source>
        <dbReference type="Proteomes" id="UP000148206"/>
    </source>
</evidence>
<dbReference type="InterPro" id="IPR043011">
    <property type="entry name" value="Bunya_nucleocap_C"/>
</dbReference>
<dbReference type="GeneID" id="37627545"/>
<name>U5LXP7_9VIRU</name>
<organism evidence="1 2">
    <name type="scientific">Tai virus</name>
    <dbReference type="NCBI Taxonomy" id="1406343"/>
    <lineage>
        <taxon>Viruses</taxon>
        <taxon>Riboviria</taxon>
        <taxon>Orthornavirae</taxon>
        <taxon>Negarnaviricota</taxon>
        <taxon>Polyploviricotina</taxon>
        <taxon>Bunyaviricetes</taxon>
        <taxon>Elliovirales</taxon>
        <taxon>Peribunyaviridae</taxon>
        <taxon>Herbevirus</taxon>
        <taxon>Herbevirus taiense</taxon>
    </lineage>
</organism>
<proteinExistence type="predicted"/>